<dbReference type="NCBIfam" id="TIGR00847">
    <property type="entry name" value="ccoS"/>
    <property type="match status" value="1"/>
</dbReference>
<evidence type="ECO:0000313" key="1">
    <source>
        <dbReference type="EMBL" id="RJG57320.1"/>
    </source>
</evidence>
<gene>
    <name evidence="1" type="primary">ccoS</name>
    <name evidence="1" type="ORF">D0Z70_03705</name>
</gene>
<dbReference type="RefSeq" id="WP_119744023.1">
    <property type="nucleotide sequence ID" value="NZ_QVRA01000002.1"/>
</dbReference>
<comment type="caution">
    <text evidence="1">The sequence shown here is derived from an EMBL/GenBank/DDBJ whole genome shotgun (WGS) entry which is preliminary data.</text>
</comment>
<accession>A0A418YXG1</accession>
<dbReference type="EMBL" id="QVRA01000002">
    <property type="protein sequence ID" value="RJG57320.1"/>
    <property type="molecule type" value="Genomic_DNA"/>
</dbReference>
<dbReference type="Pfam" id="PF03597">
    <property type="entry name" value="FixS"/>
    <property type="match status" value="1"/>
</dbReference>
<protein>
    <submittedName>
        <fullName evidence="1">Cbb3-type cytochrome oxidase assembly protein CcoS</fullName>
    </submittedName>
</protein>
<dbReference type="InterPro" id="IPR004714">
    <property type="entry name" value="Cyt_oxidase_maturation_cbb3"/>
</dbReference>
<keyword evidence="2" id="KW-1185">Reference proteome</keyword>
<name>A0A418YXG1_9SPHN</name>
<dbReference type="AlphaFoldDB" id="A0A418YXG1"/>
<sequence length="46" mass="4855">MIGLAVLIPIALLLGTIGLAAFFWALRAGQFDDPDGAALRILNDDD</sequence>
<dbReference type="PANTHER" id="PTHR41532">
    <property type="entry name" value="FIXS PROTEIN"/>
    <property type="match status" value="1"/>
</dbReference>
<dbReference type="Proteomes" id="UP000283469">
    <property type="component" value="Unassembled WGS sequence"/>
</dbReference>
<organism evidence="1 2">
    <name type="scientific">Sphingobium terrigena</name>
    <dbReference type="NCBI Taxonomy" id="2304063"/>
    <lineage>
        <taxon>Bacteria</taxon>
        <taxon>Pseudomonadati</taxon>
        <taxon>Pseudomonadota</taxon>
        <taxon>Alphaproteobacteria</taxon>
        <taxon>Sphingomonadales</taxon>
        <taxon>Sphingomonadaceae</taxon>
        <taxon>Sphingobium</taxon>
    </lineage>
</organism>
<dbReference type="PANTHER" id="PTHR41532:SF1">
    <property type="entry name" value="FIXS PROTEIN"/>
    <property type="match status" value="1"/>
</dbReference>
<proteinExistence type="predicted"/>
<reference evidence="1 2" key="1">
    <citation type="submission" date="2018-08" db="EMBL/GenBank/DDBJ databases">
        <title>Sphingobium sp. EO9.</title>
        <authorList>
            <person name="Park Y."/>
            <person name="Kim K.H."/>
            <person name="Jeon C.O."/>
        </authorList>
    </citation>
    <scope>NUCLEOTIDE SEQUENCE [LARGE SCALE GENOMIC DNA]</scope>
    <source>
        <strain evidence="1 2">EO9</strain>
    </source>
</reference>
<evidence type="ECO:0000313" key="2">
    <source>
        <dbReference type="Proteomes" id="UP000283469"/>
    </source>
</evidence>